<dbReference type="OrthoDB" id="1696305at2759"/>
<dbReference type="GO" id="GO:0005739">
    <property type="term" value="C:mitochondrion"/>
    <property type="evidence" value="ECO:0007669"/>
    <property type="project" value="TreeGrafter"/>
</dbReference>
<keyword evidence="2" id="KW-1185">Reference proteome</keyword>
<evidence type="ECO:0000313" key="2">
    <source>
        <dbReference type="Proteomes" id="UP000799538"/>
    </source>
</evidence>
<organism evidence="1 2">
    <name type="scientific">Elsinoe ampelina</name>
    <dbReference type="NCBI Taxonomy" id="302913"/>
    <lineage>
        <taxon>Eukaryota</taxon>
        <taxon>Fungi</taxon>
        <taxon>Dikarya</taxon>
        <taxon>Ascomycota</taxon>
        <taxon>Pezizomycotina</taxon>
        <taxon>Dothideomycetes</taxon>
        <taxon>Dothideomycetidae</taxon>
        <taxon>Myriangiales</taxon>
        <taxon>Elsinoaceae</taxon>
        <taxon>Elsinoe</taxon>
    </lineage>
</organism>
<dbReference type="SUPFAM" id="SSF52540">
    <property type="entry name" value="P-loop containing nucleoside triphosphate hydrolases"/>
    <property type="match status" value="1"/>
</dbReference>
<feature type="non-terminal residue" evidence="1">
    <location>
        <position position="1"/>
    </location>
</feature>
<sequence length="519" mass="56768">PHIHQQCRTFSGTSRYRNTVEPTAIRPVESVELSSSLQLAKVQALPLHCPGCGAPSQIASPEDAGFYTLTRQGLRKYIHDKTHATVEDTDTVPICDRCHNLLHHSIGNPIFHPSITSINQIISASPHKHNTIYHVLDAADLPMSLIPSLQQDLRLPRLRTQNRRSKHISHARGRVAEVCFIITRADLLAPKKEQVDTLLPYLRELLRDALGNTGKNVRLGNVKCVSAKRGWWTRAVKEEIWSRGGAGWMVGKVNVGKSSLFEVVFPKGRGAAHSHSPSPSDQGLYALEQAQRLDALSAGTTITPSDVDDPDEIIISEESDLLPPPQPERAFPSMPISSALPGTTASPIRVPFGAGKGELIDLPGIARSTLENYVVPSQRSQLIMSSRLSPEQVVVKPGQSLLIGGGLICITNPSEKDVLLAYPFVPLDTHLTSTNKAEELRKGEREIDIPSALAPESKSSIKSAGKMELKWDVTKARAGPLTRKDAVGLKAERLPFVVWSADVVIEGVGWIELVAQRRR</sequence>
<dbReference type="AlphaFoldDB" id="A0A6A6GR76"/>
<feature type="non-terminal residue" evidence="1">
    <location>
        <position position="519"/>
    </location>
</feature>
<protein>
    <recommendedName>
        <fullName evidence="3">G domain-containing protein</fullName>
    </recommendedName>
</protein>
<reference evidence="2" key="1">
    <citation type="journal article" date="2020" name="Stud. Mycol.">
        <title>101 Dothideomycetes genomes: A test case for predicting lifestyles and emergence of pathogens.</title>
        <authorList>
            <person name="Haridas S."/>
            <person name="Albert R."/>
            <person name="Binder M."/>
            <person name="Bloem J."/>
            <person name="LaButti K."/>
            <person name="Salamov A."/>
            <person name="Andreopoulos B."/>
            <person name="Baker S."/>
            <person name="Barry K."/>
            <person name="Bills G."/>
            <person name="Bluhm B."/>
            <person name="Cannon C."/>
            <person name="Castanera R."/>
            <person name="Culley D."/>
            <person name="Daum C."/>
            <person name="Ezra D."/>
            <person name="Gonzalez J."/>
            <person name="Henrissat B."/>
            <person name="Kuo A."/>
            <person name="Liang C."/>
            <person name="Lipzen A."/>
            <person name="Lutzoni F."/>
            <person name="Magnuson J."/>
            <person name="Mondo S."/>
            <person name="Nolan M."/>
            <person name="Ohm R."/>
            <person name="Pangilinan J."/>
            <person name="Park H.-J."/>
            <person name="Ramirez L."/>
            <person name="Alfaro M."/>
            <person name="Sun H."/>
            <person name="Tritt A."/>
            <person name="Yoshinaga Y."/>
            <person name="Zwiers L.-H."/>
            <person name="Turgeon B."/>
            <person name="Goodwin S."/>
            <person name="Spatafora J."/>
            <person name="Crous P."/>
            <person name="Grigoriev I."/>
        </authorList>
    </citation>
    <scope>NUCLEOTIDE SEQUENCE [LARGE SCALE GENOMIC DNA]</scope>
    <source>
        <strain evidence="2">CECT 20119</strain>
    </source>
</reference>
<dbReference type="PANTHER" id="PTHR46434">
    <property type="entry name" value="GENETIC INTERACTOR OF PROHIBITINS 3, MITOCHONDRIAL"/>
    <property type="match status" value="1"/>
</dbReference>
<dbReference type="Proteomes" id="UP000799538">
    <property type="component" value="Unassembled WGS sequence"/>
</dbReference>
<dbReference type="PANTHER" id="PTHR46434:SF1">
    <property type="entry name" value="GENETIC INTERACTOR OF PROHIBITINS 3, MITOCHONDRIAL"/>
    <property type="match status" value="1"/>
</dbReference>
<dbReference type="InterPro" id="IPR050896">
    <property type="entry name" value="Mito_lipid_metab_GTPase"/>
</dbReference>
<name>A0A6A6GR76_9PEZI</name>
<dbReference type="EMBL" id="ML992501">
    <property type="protein sequence ID" value="KAF2228201.1"/>
    <property type="molecule type" value="Genomic_DNA"/>
</dbReference>
<gene>
    <name evidence="1" type="ORF">BDZ85DRAFT_178285</name>
</gene>
<evidence type="ECO:0000313" key="1">
    <source>
        <dbReference type="EMBL" id="KAF2228201.1"/>
    </source>
</evidence>
<accession>A0A6A6GR76</accession>
<dbReference type="InterPro" id="IPR027417">
    <property type="entry name" value="P-loop_NTPase"/>
</dbReference>
<dbReference type="Gene3D" id="3.40.50.300">
    <property type="entry name" value="P-loop containing nucleotide triphosphate hydrolases"/>
    <property type="match status" value="1"/>
</dbReference>
<proteinExistence type="predicted"/>
<evidence type="ECO:0008006" key="3">
    <source>
        <dbReference type="Google" id="ProtNLM"/>
    </source>
</evidence>